<name>A0A4Y2UK93_ARAVE</name>
<keyword evidence="2" id="KW-1185">Reference proteome</keyword>
<sequence length="69" mass="7416">IINYRNKKRPRWPNGKVSALAGNPIPLKIRRVWGLLHAKSYAVAKRPPVGVAWKCGDGGGASSGVVLVI</sequence>
<comment type="caution">
    <text evidence="1">The sequence shown here is derived from an EMBL/GenBank/DDBJ whole genome shotgun (WGS) entry which is preliminary data.</text>
</comment>
<dbReference type="Proteomes" id="UP000499080">
    <property type="component" value="Unassembled WGS sequence"/>
</dbReference>
<gene>
    <name evidence="1" type="ORF">AVEN_106248_1</name>
</gene>
<evidence type="ECO:0000313" key="1">
    <source>
        <dbReference type="EMBL" id="GBO12521.1"/>
    </source>
</evidence>
<reference evidence="1 2" key="1">
    <citation type="journal article" date="2019" name="Sci. Rep.">
        <title>Orb-weaving spider Araneus ventricosus genome elucidates the spidroin gene catalogue.</title>
        <authorList>
            <person name="Kono N."/>
            <person name="Nakamura H."/>
            <person name="Ohtoshi R."/>
            <person name="Moran D.A.P."/>
            <person name="Shinohara A."/>
            <person name="Yoshida Y."/>
            <person name="Fujiwara M."/>
            <person name="Mori M."/>
            <person name="Tomita M."/>
            <person name="Arakawa K."/>
        </authorList>
    </citation>
    <scope>NUCLEOTIDE SEQUENCE [LARGE SCALE GENOMIC DNA]</scope>
</reference>
<organism evidence="1 2">
    <name type="scientific">Araneus ventricosus</name>
    <name type="common">Orbweaver spider</name>
    <name type="synonym">Epeira ventricosa</name>
    <dbReference type="NCBI Taxonomy" id="182803"/>
    <lineage>
        <taxon>Eukaryota</taxon>
        <taxon>Metazoa</taxon>
        <taxon>Ecdysozoa</taxon>
        <taxon>Arthropoda</taxon>
        <taxon>Chelicerata</taxon>
        <taxon>Arachnida</taxon>
        <taxon>Araneae</taxon>
        <taxon>Araneomorphae</taxon>
        <taxon>Entelegynae</taxon>
        <taxon>Araneoidea</taxon>
        <taxon>Araneidae</taxon>
        <taxon>Araneus</taxon>
    </lineage>
</organism>
<evidence type="ECO:0000313" key="2">
    <source>
        <dbReference type="Proteomes" id="UP000499080"/>
    </source>
</evidence>
<dbReference type="EMBL" id="BGPR01037034">
    <property type="protein sequence ID" value="GBO12521.1"/>
    <property type="molecule type" value="Genomic_DNA"/>
</dbReference>
<dbReference type="AlphaFoldDB" id="A0A4Y2UK93"/>
<proteinExistence type="predicted"/>
<protein>
    <submittedName>
        <fullName evidence="1">Uncharacterized protein</fullName>
    </submittedName>
</protein>
<feature type="non-terminal residue" evidence="1">
    <location>
        <position position="1"/>
    </location>
</feature>
<accession>A0A4Y2UK93</accession>